<organism evidence="2 3">
    <name type="scientific">Antrodiella citrinella</name>
    <dbReference type="NCBI Taxonomy" id="2447956"/>
    <lineage>
        <taxon>Eukaryota</taxon>
        <taxon>Fungi</taxon>
        <taxon>Dikarya</taxon>
        <taxon>Basidiomycota</taxon>
        <taxon>Agaricomycotina</taxon>
        <taxon>Agaricomycetes</taxon>
        <taxon>Polyporales</taxon>
        <taxon>Steccherinaceae</taxon>
        <taxon>Antrodiella</taxon>
    </lineage>
</organism>
<proteinExistence type="predicted"/>
<evidence type="ECO:0000256" key="1">
    <source>
        <dbReference type="SAM" id="MobiDB-lite"/>
    </source>
</evidence>
<comment type="caution">
    <text evidence="2">The sequence shown here is derived from an EMBL/GenBank/DDBJ whole genome shotgun (WGS) entry which is preliminary data.</text>
</comment>
<feature type="region of interest" description="Disordered" evidence="1">
    <location>
        <begin position="79"/>
        <end position="101"/>
    </location>
</feature>
<protein>
    <submittedName>
        <fullName evidence="2">Uncharacterized protein</fullName>
    </submittedName>
</protein>
<sequence length="388" mass="44751">MGYGWRLFNIDMRYFCDVGKLEEGFPHGGLHYLNDLLARPTGVQRDLHYKPAQGFREVRHFEELEYLIWEAEEDHGLTVKRTKPQQRHRSSTLKPRSGPSGRLGALPVEMICMIFDELDDVLSVVCLSLASVFLFEVGYDALVSRWFSKAASTWAGCRLICVGEDSDAKDIPKDVFTPAEQVQLEEAALMADDEDDEDTEDSLDHALAYMQPRPSDYQRHKHESIFTADFWMKTRKMNLFARPLAEQKCLLELLEIEDVTKLKFDDERPDWALCNLVTGEYVRADAIASLTAGLDLKNVRKGHNVGRVAGFAEVVVARIFWSPSRYDPDADGQFDRGVWAGHRFEITVRDRFRALGDGRAWKDISEEVMKEMQDLWKLFFREEWQKNL</sequence>
<evidence type="ECO:0000313" key="2">
    <source>
        <dbReference type="EMBL" id="THH23178.1"/>
    </source>
</evidence>
<dbReference type="Proteomes" id="UP000308730">
    <property type="component" value="Unassembled WGS sequence"/>
</dbReference>
<accession>A0A4S4ME67</accession>
<dbReference type="AlphaFoldDB" id="A0A4S4ME67"/>
<dbReference type="EMBL" id="SGPM01000384">
    <property type="protein sequence ID" value="THH23178.1"/>
    <property type="molecule type" value="Genomic_DNA"/>
</dbReference>
<gene>
    <name evidence="2" type="ORF">EUX98_g8001</name>
</gene>
<keyword evidence="3" id="KW-1185">Reference proteome</keyword>
<feature type="compositionally biased region" description="Basic residues" evidence="1">
    <location>
        <begin position="79"/>
        <end position="91"/>
    </location>
</feature>
<name>A0A4S4ME67_9APHY</name>
<evidence type="ECO:0000313" key="3">
    <source>
        <dbReference type="Proteomes" id="UP000308730"/>
    </source>
</evidence>
<dbReference type="OrthoDB" id="2588098at2759"/>
<reference evidence="2 3" key="1">
    <citation type="submission" date="2019-02" db="EMBL/GenBank/DDBJ databases">
        <title>Genome sequencing of the rare red list fungi Antrodiella citrinella (Flaviporus citrinellus).</title>
        <authorList>
            <person name="Buettner E."/>
            <person name="Kellner H."/>
        </authorList>
    </citation>
    <scope>NUCLEOTIDE SEQUENCE [LARGE SCALE GENOMIC DNA]</scope>
    <source>
        <strain evidence="2 3">DSM 108506</strain>
    </source>
</reference>